<dbReference type="EMBL" id="JAIUJR010000002">
    <property type="protein sequence ID" value="MCA0132020.1"/>
    <property type="molecule type" value="Genomic_DNA"/>
</dbReference>
<dbReference type="RefSeq" id="WP_224526905.1">
    <property type="nucleotide sequence ID" value="NZ_JAIUJR010000002.1"/>
</dbReference>
<dbReference type="PANTHER" id="PTHR33706">
    <property type="entry name" value="MORN VARIANT REPEAT PROTEIN"/>
    <property type="match status" value="1"/>
</dbReference>
<keyword evidence="2" id="KW-1185">Reference proteome</keyword>
<organism evidence="1 2">
    <name type="scientific">Winogradskyella alexanderae</name>
    <dbReference type="NCBI Taxonomy" id="2877123"/>
    <lineage>
        <taxon>Bacteria</taxon>
        <taxon>Pseudomonadati</taxon>
        <taxon>Bacteroidota</taxon>
        <taxon>Flavobacteriia</taxon>
        <taxon>Flavobacteriales</taxon>
        <taxon>Flavobacteriaceae</taxon>
        <taxon>Winogradskyella</taxon>
    </lineage>
</organism>
<reference evidence="2" key="1">
    <citation type="submission" date="2023-07" db="EMBL/GenBank/DDBJ databases">
        <authorList>
            <person name="Yue Y."/>
        </authorList>
    </citation>
    <scope>NUCLEOTIDE SEQUENCE [LARGE SCALE GENOMIC DNA]</scope>
    <source>
        <strain evidence="2">D23</strain>
    </source>
</reference>
<proteinExistence type="predicted"/>
<protein>
    <submittedName>
        <fullName evidence="1">Toxin-antitoxin system YwqK family antitoxin</fullName>
    </submittedName>
</protein>
<evidence type="ECO:0000313" key="2">
    <source>
        <dbReference type="Proteomes" id="UP001198901"/>
    </source>
</evidence>
<dbReference type="PANTHER" id="PTHR33706:SF1">
    <property type="entry name" value="TPR REPEAT PROTEIN"/>
    <property type="match status" value="1"/>
</dbReference>
<name>A0ABS7XPU6_9FLAO</name>
<dbReference type="Gene3D" id="2.20.110.10">
    <property type="entry name" value="Histone H3 K4-specific methyltransferase SET7/9 N-terminal domain"/>
    <property type="match status" value="1"/>
</dbReference>
<dbReference type="Gene3D" id="3.90.930.1">
    <property type="match status" value="1"/>
</dbReference>
<evidence type="ECO:0000313" key="1">
    <source>
        <dbReference type="EMBL" id="MCA0132020.1"/>
    </source>
</evidence>
<gene>
    <name evidence="1" type="ORF">LBU54_05450</name>
</gene>
<dbReference type="Proteomes" id="UP001198901">
    <property type="component" value="Unassembled WGS sequence"/>
</dbReference>
<dbReference type="SUPFAM" id="SSF82185">
    <property type="entry name" value="Histone H3 K4-specific methyltransferase SET7/9 N-terminal domain"/>
    <property type="match status" value="1"/>
</dbReference>
<sequence>MIKQTIIFTLIFTITLTTCLGQQSVNQYDKNGERHGYWTKNYDGTDQKRYEGNFINGKEVGTFKFYKLKDGKSVLSATKEFNESDDIAKVTFYTSAKKIVSHGKMIRKNFIGKWIYYHNNSDAIMIEEHYNDKGLLDGKRLVYYENGNIAEDTYYKNGKLNGEAQWYTKAKQYIRTVEYLNGERHGQTINYDGKGNRASEGMFQKDQKVGVWKYYKDGVLSKEIDHTINKVVYDKD</sequence>
<comment type="caution">
    <text evidence="1">The sequence shown here is derived from an EMBL/GenBank/DDBJ whole genome shotgun (WGS) entry which is preliminary data.</text>
</comment>
<accession>A0ABS7XPU6</accession>